<dbReference type="AlphaFoldDB" id="A0A8D9BH24"/>
<protein>
    <submittedName>
        <fullName evidence="1">Uncharacterized protein</fullName>
    </submittedName>
</protein>
<organism evidence="1">
    <name type="scientific">Cacopsylla melanoneura</name>
    <dbReference type="NCBI Taxonomy" id="428564"/>
    <lineage>
        <taxon>Eukaryota</taxon>
        <taxon>Metazoa</taxon>
        <taxon>Ecdysozoa</taxon>
        <taxon>Arthropoda</taxon>
        <taxon>Hexapoda</taxon>
        <taxon>Insecta</taxon>
        <taxon>Pterygota</taxon>
        <taxon>Neoptera</taxon>
        <taxon>Paraneoptera</taxon>
        <taxon>Hemiptera</taxon>
        <taxon>Sternorrhyncha</taxon>
        <taxon>Psylloidea</taxon>
        <taxon>Psyllidae</taxon>
        <taxon>Psyllinae</taxon>
        <taxon>Cacopsylla</taxon>
    </lineage>
</organism>
<dbReference type="EMBL" id="HBUF01629945">
    <property type="protein sequence ID" value="CAG6782987.1"/>
    <property type="molecule type" value="Transcribed_RNA"/>
</dbReference>
<accession>A0A8D9BH24</accession>
<name>A0A8D9BH24_9HEMI</name>
<proteinExistence type="predicted"/>
<sequence>MKRYKEDILVLGLGTQKRHNEYEEYIYNMDIEDREVSVRGLHKYESLNLNNKKTCARSQCVTIRVKSWILALQFTPLHSYQVEELMKTNIYCTMLVQRKWDFISMICLRNKRITVNIQYFFSMS</sequence>
<evidence type="ECO:0000313" key="1">
    <source>
        <dbReference type="EMBL" id="CAG6782987.1"/>
    </source>
</evidence>
<reference evidence="1" key="1">
    <citation type="submission" date="2021-05" db="EMBL/GenBank/DDBJ databases">
        <authorList>
            <person name="Alioto T."/>
            <person name="Alioto T."/>
            <person name="Gomez Garrido J."/>
        </authorList>
    </citation>
    <scope>NUCLEOTIDE SEQUENCE</scope>
</reference>